<dbReference type="PROSITE" id="PS00211">
    <property type="entry name" value="ABC_TRANSPORTER_1"/>
    <property type="match status" value="1"/>
</dbReference>
<evidence type="ECO:0000256" key="7">
    <source>
        <dbReference type="ARBA" id="ARBA00022967"/>
    </source>
</evidence>
<evidence type="ECO:0000256" key="8">
    <source>
        <dbReference type="ARBA" id="ARBA00023004"/>
    </source>
</evidence>
<dbReference type="InterPro" id="IPR013611">
    <property type="entry name" value="Transp-assoc_OB_typ2"/>
</dbReference>
<keyword evidence="6 12" id="KW-0067">ATP-binding</keyword>
<evidence type="ECO:0000256" key="2">
    <source>
        <dbReference type="ARBA" id="ARBA00022475"/>
    </source>
</evidence>
<dbReference type="GO" id="GO:0043190">
    <property type="term" value="C:ATP-binding cassette (ABC) transporter complex"/>
    <property type="evidence" value="ECO:0007669"/>
    <property type="project" value="InterPro"/>
</dbReference>
<dbReference type="GO" id="GO:0016887">
    <property type="term" value="F:ATP hydrolysis activity"/>
    <property type="evidence" value="ECO:0007669"/>
    <property type="project" value="InterPro"/>
</dbReference>
<keyword evidence="9" id="KW-0406">Ion transport</keyword>
<keyword evidence="8" id="KW-0408">Iron</keyword>
<evidence type="ECO:0000256" key="4">
    <source>
        <dbReference type="ARBA" id="ARBA00022519"/>
    </source>
</evidence>
<keyword evidence="2" id="KW-1003">Cell membrane</keyword>
<evidence type="ECO:0000313" key="12">
    <source>
        <dbReference type="EMBL" id="AII86922.1"/>
    </source>
</evidence>
<dbReference type="InterPro" id="IPR050093">
    <property type="entry name" value="ABC_SmlMolc_Importer"/>
</dbReference>
<accession>A0AAN0VIE2</accession>
<keyword evidence="10" id="KW-0472">Membrane</keyword>
<dbReference type="PANTHER" id="PTHR42781">
    <property type="entry name" value="SPERMIDINE/PUTRESCINE IMPORT ATP-BINDING PROTEIN POTA"/>
    <property type="match status" value="1"/>
</dbReference>
<dbReference type="InterPro" id="IPR015853">
    <property type="entry name" value="ABC_transpr_FbpC"/>
</dbReference>
<evidence type="ECO:0000256" key="3">
    <source>
        <dbReference type="ARBA" id="ARBA00022496"/>
    </source>
</evidence>
<sequence length="358" mass="39054">MSNPRLEIRNLSRRFAGQFAVDDVSLRLEPGQVTCLLGPSGCGKSTTLRIVAGVERQDSGEVLIDGALVCDGTRSQPPELRNIGMMFQDFALFPHLSVWENVAFGLKGAKSIRRARAEELLERVDLAGYGAQMPHELSGGEQQRVALARAVAPGPRIMLLDEPFSGLDDRLRDGIRDETLEVLREAGTAVLMVTHDPGEAMKMADEIALMRDGKIVQKGAPYTIYNSPIDKDAASFFSDINVMVGKVEGALAKTPFGEFFAPGHADGTILDIVIRPQHIRIDFDRAGQGPSPTDAMGHAARAKVLRSRFLGQNSLVDFKLEQGAALTASVPSVFLPKPDTLFWLLAPRKNCYVFPRSE</sequence>
<dbReference type="InterPro" id="IPR027417">
    <property type="entry name" value="P-loop_NTPase"/>
</dbReference>
<dbReference type="GO" id="GO:0015697">
    <property type="term" value="P:quaternary ammonium group transport"/>
    <property type="evidence" value="ECO:0007669"/>
    <property type="project" value="UniProtKB-ARBA"/>
</dbReference>
<keyword evidence="12" id="KW-0378">Hydrolase</keyword>
<dbReference type="SMART" id="SM00382">
    <property type="entry name" value="AAA"/>
    <property type="match status" value="1"/>
</dbReference>
<name>A0AAN0VIE2_9RHOB</name>
<dbReference type="SUPFAM" id="SSF52540">
    <property type="entry name" value="P-loop containing nucleoside triphosphate hydrolases"/>
    <property type="match status" value="1"/>
</dbReference>
<proteinExistence type="predicted"/>
<evidence type="ECO:0000313" key="13">
    <source>
        <dbReference type="Proteomes" id="UP000028680"/>
    </source>
</evidence>
<dbReference type="AlphaFoldDB" id="A0AAN0VIE2"/>
<gene>
    <name evidence="12" type="primary">fbpC</name>
    <name evidence="12" type="ORF">RCA23_c13790</name>
</gene>
<dbReference type="InterPro" id="IPR017871">
    <property type="entry name" value="ABC_transporter-like_CS"/>
</dbReference>
<protein>
    <submittedName>
        <fullName evidence="12">Fe(3+) ions import ATP-binding protein FbpC</fullName>
        <ecNumber evidence="12">3.6.3.30</ecNumber>
    </submittedName>
</protein>
<dbReference type="EMBL" id="CP003984">
    <property type="protein sequence ID" value="AII86922.1"/>
    <property type="molecule type" value="Genomic_DNA"/>
</dbReference>
<dbReference type="Proteomes" id="UP000028680">
    <property type="component" value="Chromosome"/>
</dbReference>
<feature type="domain" description="ABC transporter" evidence="11">
    <location>
        <begin position="6"/>
        <end position="237"/>
    </location>
</feature>
<dbReference type="CDD" id="cd03259">
    <property type="entry name" value="ABC_Carb_Solutes_like"/>
    <property type="match status" value="1"/>
</dbReference>
<dbReference type="RefSeq" id="WP_169701364.1">
    <property type="nucleotide sequence ID" value="NZ_CP003984.1"/>
</dbReference>
<evidence type="ECO:0000256" key="1">
    <source>
        <dbReference type="ARBA" id="ARBA00022448"/>
    </source>
</evidence>
<dbReference type="EC" id="3.6.3.30" evidence="12"/>
<keyword evidence="4" id="KW-0997">Cell inner membrane</keyword>
<evidence type="ECO:0000256" key="6">
    <source>
        <dbReference type="ARBA" id="ARBA00022840"/>
    </source>
</evidence>
<keyword evidence="3" id="KW-0410">Iron transport</keyword>
<evidence type="ECO:0000256" key="5">
    <source>
        <dbReference type="ARBA" id="ARBA00022741"/>
    </source>
</evidence>
<evidence type="ECO:0000259" key="11">
    <source>
        <dbReference type="PROSITE" id="PS50893"/>
    </source>
</evidence>
<dbReference type="GO" id="GO:0005524">
    <property type="term" value="F:ATP binding"/>
    <property type="evidence" value="ECO:0007669"/>
    <property type="project" value="UniProtKB-KW"/>
</dbReference>
<dbReference type="KEGG" id="ptp:RCA23_c13790"/>
<dbReference type="Gene3D" id="3.40.50.300">
    <property type="entry name" value="P-loop containing nucleotide triphosphate hydrolases"/>
    <property type="match status" value="1"/>
</dbReference>
<keyword evidence="7" id="KW-1278">Translocase</keyword>
<dbReference type="InterPro" id="IPR008995">
    <property type="entry name" value="Mo/tungstate-bd_C_term_dom"/>
</dbReference>
<dbReference type="PROSITE" id="PS50893">
    <property type="entry name" value="ABC_TRANSPORTER_2"/>
    <property type="match status" value="1"/>
</dbReference>
<evidence type="ECO:0000256" key="10">
    <source>
        <dbReference type="ARBA" id="ARBA00023136"/>
    </source>
</evidence>
<organism evidence="12 13">
    <name type="scientific">Planktomarina temperata RCA23</name>
    <dbReference type="NCBI Taxonomy" id="666509"/>
    <lineage>
        <taxon>Bacteria</taxon>
        <taxon>Pseudomonadati</taxon>
        <taxon>Pseudomonadota</taxon>
        <taxon>Alphaproteobacteria</taxon>
        <taxon>Rhodobacterales</taxon>
        <taxon>Paracoccaceae</taxon>
        <taxon>Planktomarina</taxon>
    </lineage>
</organism>
<dbReference type="Pfam" id="PF00005">
    <property type="entry name" value="ABC_tran"/>
    <property type="match status" value="1"/>
</dbReference>
<dbReference type="PANTHER" id="PTHR42781:SF5">
    <property type="entry name" value="PUTRESCINE TRANSPORT ATP-BINDING PROTEIN POTG"/>
    <property type="match status" value="1"/>
</dbReference>
<dbReference type="SUPFAM" id="SSF50331">
    <property type="entry name" value="MOP-like"/>
    <property type="match status" value="1"/>
</dbReference>
<reference evidence="12 13" key="1">
    <citation type="journal article" date="2014" name="ISME J.">
        <title>Adaptation of an abundant Roseobacter RCA organism to pelagic systems revealed by genomic and transcriptomic analyses.</title>
        <authorList>
            <person name="Voget S."/>
            <person name="Wemheuer B."/>
            <person name="Brinkhoff T."/>
            <person name="Vollmers J."/>
            <person name="Dietrich S."/>
            <person name="Giebel H.A."/>
            <person name="Beardsley C."/>
            <person name="Sardemann C."/>
            <person name="Bakenhus I."/>
            <person name="Billerbeck S."/>
            <person name="Daniel R."/>
            <person name="Simon M."/>
        </authorList>
    </citation>
    <scope>NUCLEOTIDE SEQUENCE [LARGE SCALE GENOMIC DNA]</scope>
    <source>
        <strain evidence="12 13">RCA23</strain>
    </source>
</reference>
<dbReference type="InterPro" id="IPR003439">
    <property type="entry name" value="ABC_transporter-like_ATP-bd"/>
</dbReference>
<keyword evidence="1" id="KW-0813">Transport</keyword>
<keyword evidence="13" id="KW-1185">Reference proteome</keyword>
<dbReference type="InterPro" id="IPR003593">
    <property type="entry name" value="AAA+_ATPase"/>
</dbReference>
<dbReference type="GO" id="GO:0015408">
    <property type="term" value="F:ABC-type ferric iron transporter activity"/>
    <property type="evidence" value="ECO:0007669"/>
    <property type="project" value="InterPro"/>
</dbReference>
<evidence type="ECO:0000256" key="9">
    <source>
        <dbReference type="ARBA" id="ARBA00023065"/>
    </source>
</evidence>
<keyword evidence="5" id="KW-0547">Nucleotide-binding</keyword>
<dbReference type="Pfam" id="PF08402">
    <property type="entry name" value="TOBE_2"/>
    <property type="match status" value="1"/>
</dbReference>
<dbReference type="FunFam" id="3.40.50.300:FF:000425">
    <property type="entry name" value="Probable ABC transporter, ATP-binding subunit"/>
    <property type="match status" value="1"/>
</dbReference>